<evidence type="ECO:0000256" key="3">
    <source>
        <dbReference type="ARBA" id="ARBA00022989"/>
    </source>
</evidence>
<dbReference type="OrthoDB" id="5329139at2"/>
<keyword evidence="3 5" id="KW-1133">Transmembrane helix</keyword>
<evidence type="ECO:0000256" key="4">
    <source>
        <dbReference type="ARBA" id="ARBA00023136"/>
    </source>
</evidence>
<evidence type="ECO:0000256" key="2">
    <source>
        <dbReference type="ARBA" id="ARBA00022692"/>
    </source>
</evidence>
<feature type="transmembrane region" description="Helical" evidence="5">
    <location>
        <begin position="100"/>
        <end position="127"/>
    </location>
</feature>
<accession>A0A3D8I2V1</accession>
<feature type="transmembrane region" description="Helical" evidence="5">
    <location>
        <begin position="69"/>
        <end position="88"/>
    </location>
</feature>
<gene>
    <name evidence="6" type="ORF">CQA63_08305</name>
</gene>
<comment type="caution">
    <text evidence="6">The sequence shown here is derived from an EMBL/GenBank/DDBJ whole genome shotgun (WGS) entry which is preliminary data.</text>
</comment>
<reference evidence="6 7" key="1">
    <citation type="submission" date="2018-04" db="EMBL/GenBank/DDBJ databases">
        <title>Novel Campyloabacter and Helicobacter Species and Strains.</title>
        <authorList>
            <person name="Mannion A.J."/>
            <person name="Shen Z."/>
            <person name="Fox J.G."/>
        </authorList>
    </citation>
    <scope>NUCLEOTIDE SEQUENCE [LARGE SCALE GENOMIC DNA]</scope>
    <source>
        <strain evidence="6 7">MIT 98-6070</strain>
    </source>
</reference>
<comment type="subcellular location">
    <subcellularLocation>
        <location evidence="1">Membrane</location>
        <topology evidence="1">Multi-pass membrane protein</topology>
    </subcellularLocation>
</comment>
<dbReference type="RefSeq" id="WP_104700488.1">
    <property type="nucleotide sequence ID" value="NZ_FZPP01000034.1"/>
</dbReference>
<dbReference type="GO" id="GO:0009403">
    <property type="term" value="P:toxin biosynthetic process"/>
    <property type="evidence" value="ECO:0007669"/>
    <property type="project" value="InterPro"/>
</dbReference>
<feature type="transmembrane region" description="Helical" evidence="5">
    <location>
        <begin position="31"/>
        <end position="49"/>
    </location>
</feature>
<feature type="transmembrane region" description="Helical" evidence="5">
    <location>
        <begin position="6"/>
        <end position="24"/>
    </location>
</feature>
<keyword evidence="4 5" id="KW-0472">Membrane</keyword>
<sequence length="200" mass="22494">MDSLSYIDIGILALLVLLAIKGIWQGIIRGLSSLLGIALGIFFASRYYMNVGEWFAHNIYNLNSAEINALVGFLILIILIWSAFLLVGECLFRMLKFTPLGVLDGALGLVFGFAKAFLLISLIVFGITKIGWLKDFSQNIERNSSIFPVMKKLAIHIMNLEQVQEVKDNLNNMELHNSIKNIQQNMQEEPKETNEDSQTL</sequence>
<keyword evidence="2 5" id="KW-0812">Transmembrane</keyword>
<dbReference type="PANTHER" id="PTHR37306">
    <property type="entry name" value="COLICIN V PRODUCTION PROTEIN"/>
    <property type="match status" value="1"/>
</dbReference>
<evidence type="ECO:0000256" key="5">
    <source>
        <dbReference type="SAM" id="Phobius"/>
    </source>
</evidence>
<proteinExistence type="predicted"/>
<evidence type="ECO:0000256" key="1">
    <source>
        <dbReference type="ARBA" id="ARBA00004141"/>
    </source>
</evidence>
<dbReference type="EMBL" id="NXLR01000020">
    <property type="protein sequence ID" value="RDU59054.1"/>
    <property type="molecule type" value="Genomic_DNA"/>
</dbReference>
<dbReference type="Proteomes" id="UP000256599">
    <property type="component" value="Unassembled WGS sequence"/>
</dbReference>
<dbReference type="InterPro" id="IPR003825">
    <property type="entry name" value="Colicin-V_CvpA"/>
</dbReference>
<protein>
    <submittedName>
        <fullName evidence="6">CvpA family protein</fullName>
    </submittedName>
</protein>
<evidence type="ECO:0000313" key="6">
    <source>
        <dbReference type="EMBL" id="RDU59054.1"/>
    </source>
</evidence>
<evidence type="ECO:0000313" key="7">
    <source>
        <dbReference type="Proteomes" id="UP000256599"/>
    </source>
</evidence>
<dbReference type="AlphaFoldDB" id="A0A3D8I2V1"/>
<dbReference type="Pfam" id="PF02674">
    <property type="entry name" value="Colicin_V"/>
    <property type="match status" value="1"/>
</dbReference>
<keyword evidence="7" id="KW-1185">Reference proteome</keyword>
<dbReference type="PANTHER" id="PTHR37306:SF1">
    <property type="entry name" value="COLICIN V PRODUCTION PROTEIN"/>
    <property type="match status" value="1"/>
</dbReference>
<name>A0A3D8I2V1_9HELI</name>
<organism evidence="6 7">
    <name type="scientific">Helicobacter marmotae</name>
    <dbReference type="NCBI Taxonomy" id="152490"/>
    <lineage>
        <taxon>Bacteria</taxon>
        <taxon>Pseudomonadati</taxon>
        <taxon>Campylobacterota</taxon>
        <taxon>Epsilonproteobacteria</taxon>
        <taxon>Campylobacterales</taxon>
        <taxon>Helicobacteraceae</taxon>
        <taxon>Helicobacter</taxon>
    </lineage>
</organism>
<dbReference type="GO" id="GO:0016020">
    <property type="term" value="C:membrane"/>
    <property type="evidence" value="ECO:0007669"/>
    <property type="project" value="UniProtKB-SubCell"/>
</dbReference>